<accession>A0A5B7HTZ0</accession>
<evidence type="ECO:0000313" key="2">
    <source>
        <dbReference type="Proteomes" id="UP000324222"/>
    </source>
</evidence>
<keyword evidence="2" id="KW-1185">Reference proteome</keyword>
<protein>
    <submittedName>
        <fullName evidence="1">Uncharacterized protein</fullName>
    </submittedName>
</protein>
<dbReference type="AlphaFoldDB" id="A0A5B7HTZ0"/>
<gene>
    <name evidence="1" type="ORF">E2C01_067561</name>
</gene>
<sequence>MSLHPMRPRFSIEAVVGIESKATKALNSNPRHRNLLDKAASQEISSACGTLVSELNDRGHYLISVL</sequence>
<dbReference type="Proteomes" id="UP000324222">
    <property type="component" value="Unassembled WGS sequence"/>
</dbReference>
<reference evidence="1 2" key="1">
    <citation type="submission" date="2019-05" db="EMBL/GenBank/DDBJ databases">
        <title>Another draft genome of Portunus trituberculatus and its Hox gene families provides insights of decapod evolution.</title>
        <authorList>
            <person name="Jeong J.-H."/>
            <person name="Song I."/>
            <person name="Kim S."/>
            <person name="Choi T."/>
            <person name="Kim D."/>
            <person name="Ryu S."/>
            <person name="Kim W."/>
        </authorList>
    </citation>
    <scope>NUCLEOTIDE SEQUENCE [LARGE SCALE GENOMIC DNA]</scope>
    <source>
        <tissue evidence="1">Muscle</tissue>
    </source>
</reference>
<name>A0A5B7HTZ0_PORTR</name>
<proteinExistence type="predicted"/>
<dbReference type="EMBL" id="VSRR010036401">
    <property type="protein sequence ID" value="MPC73239.1"/>
    <property type="molecule type" value="Genomic_DNA"/>
</dbReference>
<evidence type="ECO:0000313" key="1">
    <source>
        <dbReference type="EMBL" id="MPC73239.1"/>
    </source>
</evidence>
<comment type="caution">
    <text evidence="1">The sequence shown here is derived from an EMBL/GenBank/DDBJ whole genome shotgun (WGS) entry which is preliminary data.</text>
</comment>
<organism evidence="1 2">
    <name type="scientific">Portunus trituberculatus</name>
    <name type="common">Swimming crab</name>
    <name type="synonym">Neptunus trituberculatus</name>
    <dbReference type="NCBI Taxonomy" id="210409"/>
    <lineage>
        <taxon>Eukaryota</taxon>
        <taxon>Metazoa</taxon>
        <taxon>Ecdysozoa</taxon>
        <taxon>Arthropoda</taxon>
        <taxon>Crustacea</taxon>
        <taxon>Multicrustacea</taxon>
        <taxon>Malacostraca</taxon>
        <taxon>Eumalacostraca</taxon>
        <taxon>Eucarida</taxon>
        <taxon>Decapoda</taxon>
        <taxon>Pleocyemata</taxon>
        <taxon>Brachyura</taxon>
        <taxon>Eubrachyura</taxon>
        <taxon>Portunoidea</taxon>
        <taxon>Portunidae</taxon>
        <taxon>Portuninae</taxon>
        <taxon>Portunus</taxon>
    </lineage>
</organism>